<evidence type="ECO:0000256" key="6">
    <source>
        <dbReference type="ARBA" id="ARBA00031471"/>
    </source>
</evidence>
<gene>
    <name evidence="10" type="ORF">NOO_LOCUS8878</name>
</gene>
<comment type="similarity">
    <text evidence="1">Belongs to the SEC10 family.</text>
</comment>
<dbReference type="GO" id="GO:0000145">
    <property type="term" value="C:exocyst"/>
    <property type="evidence" value="ECO:0007669"/>
    <property type="project" value="TreeGrafter"/>
</dbReference>
<reference evidence="10 11" key="2">
    <citation type="submission" date="2018-08" db="EMBL/GenBank/DDBJ databases">
        <authorList>
            <person name="Laetsch R D."/>
            <person name="Stevens L."/>
            <person name="Kumar S."/>
            <person name="Blaxter L. M."/>
        </authorList>
    </citation>
    <scope>NUCLEOTIDE SEQUENCE [LARGE SCALE GENOMIC DNA]</scope>
</reference>
<evidence type="ECO:0000256" key="2">
    <source>
        <dbReference type="ARBA" id="ARBA00017524"/>
    </source>
</evidence>
<protein>
    <recommendedName>
        <fullName evidence="2">Exocyst complex component 5</fullName>
    </recommendedName>
    <alternativeName>
        <fullName evidence="6">Exocyst complex component Sec10</fullName>
    </alternativeName>
</protein>
<keyword evidence="5 7" id="KW-0175">Coiled coil</keyword>
<dbReference type="InterPro" id="IPR009976">
    <property type="entry name" value="Sec10-like"/>
</dbReference>
<dbReference type="OrthoDB" id="125856at2759"/>
<evidence type="ECO:0000313" key="10">
    <source>
        <dbReference type="EMBL" id="VDM91880.1"/>
    </source>
</evidence>
<name>A0A182EL89_ONCOC</name>
<proteinExistence type="inferred from homology"/>
<evidence type="ECO:0000256" key="1">
    <source>
        <dbReference type="ARBA" id="ARBA00006572"/>
    </source>
</evidence>
<evidence type="ECO:0000313" key="12">
    <source>
        <dbReference type="WBParaSite" id="nOo.2.0.1.t08878-RA"/>
    </source>
</evidence>
<keyword evidence="11" id="KW-1185">Reference proteome</keyword>
<dbReference type="Pfam" id="PF20667">
    <property type="entry name" value="Sec10_N"/>
    <property type="match status" value="1"/>
</dbReference>
<feature type="coiled-coil region" evidence="7">
    <location>
        <begin position="51"/>
        <end position="103"/>
    </location>
</feature>
<dbReference type="WBParaSite" id="nOo.2.0.1.t08878-RA">
    <property type="protein sequence ID" value="nOo.2.0.1.t08878-RA"/>
    <property type="gene ID" value="nOo.2.0.1.g08878"/>
</dbReference>
<sequence>MTNHYFSTYVEDLEQEPFDAIDFVERLAWRLTGGKDDINVTDLKTKFEEEIGNLQMLSEQFQSKINSLEQQCSNDKREYLNVLHKLHEQNADAMDKLKQLDSTMQTVSTKVVHLGDQLESVHLPRARANEALQLMKHFDEFLADQPLSSDIFTDPDRLLESAVMIQKLSSISQELAKDKYSNVQIRITHKYDEIERLMLEEFVRAHRQGNWRRMHEIAAILADFKGYSQCLDAFIEHMQINAFRGDNVFDDILSLCQKTKPMLKEIFPNPDQVMSKLILNLFRGKLQEVIKTKLSDSENDLEAYLTTVYDLYS</sequence>
<dbReference type="InterPro" id="IPR048627">
    <property type="entry name" value="Sec10_HB"/>
</dbReference>
<dbReference type="InterPro" id="IPR048625">
    <property type="entry name" value="Sec10_N"/>
</dbReference>
<evidence type="ECO:0000256" key="5">
    <source>
        <dbReference type="ARBA" id="ARBA00023054"/>
    </source>
</evidence>
<dbReference type="PANTHER" id="PTHR12100">
    <property type="entry name" value="SEC10"/>
    <property type="match status" value="1"/>
</dbReference>
<organism evidence="12">
    <name type="scientific">Onchocerca ochengi</name>
    <name type="common">Filarial nematode worm</name>
    <dbReference type="NCBI Taxonomy" id="42157"/>
    <lineage>
        <taxon>Eukaryota</taxon>
        <taxon>Metazoa</taxon>
        <taxon>Ecdysozoa</taxon>
        <taxon>Nematoda</taxon>
        <taxon>Chromadorea</taxon>
        <taxon>Rhabditida</taxon>
        <taxon>Spirurina</taxon>
        <taxon>Spiruromorpha</taxon>
        <taxon>Filarioidea</taxon>
        <taxon>Onchocercidae</taxon>
        <taxon>Onchocerca</taxon>
    </lineage>
</organism>
<evidence type="ECO:0000313" key="11">
    <source>
        <dbReference type="Proteomes" id="UP000271087"/>
    </source>
</evidence>
<dbReference type="AlphaFoldDB" id="A0A182EL89"/>
<feature type="domain" description="Exocyst complex component Sec10-like alpha-helical bundle" evidence="8">
    <location>
        <begin position="160"/>
        <end position="313"/>
    </location>
</feature>
<evidence type="ECO:0000256" key="4">
    <source>
        <dbReference type="ARBA" id="ARBA00022483"/>
    </source>
</evidence>
<dbReference type="STRING" id="42157.A0A182EL89"/>
<accession>A0A182EL89</accession>
<keyword evidence="4" id="KW-0268">Exocytosis</keyword>
<evidence type="ECO:0000259" key="9">
    <source>
        <dbReference type="Pfam" id="PF20667"/>
    </source>
</evidence>
<reference evidence="12" key="1">
    <citation type="submission" date="2016-06" db="UniProtKB">
        <authorList>
            <consortium name="WormBaseParasite"/>
        </authorList>
    </citation>
    <scope>IDENTIFICATION</scope>
</reference>
<dbReference type="Pfam" id="PF07393">
    <property type="entry name" value="Sec10_HB"/>
    <property type="match status" value="1"/>
</dbReference>
<dbReference type="PANTHER" id="PTHR12100:SF0">
    <property type="entry name" value="EXOCYST COMPLEX COMPONENT 5"/>
    <property type="match status" value="1"/>
</dbReference>
<feature type="domain" description="Exocyst complex component Sec10 N-terminal" evidence="9">
    <location>
        <begin position="43"/>
        <end position="154"/>
    </location>
</feature>
<dbReference type="GO" id="GO:0006887">
    <property type="term" value="P:exocytosis"/>
    <property type="evidence" value="ECO:0007669"/>
    <property type="project" value="UniProtKB-KW"/>
</dbReference>
<evidence type="ECO:0000256" key="3">
    <source>
        <dbReference type="ARBA" id="ARBA00022448"/>
    </source>
</evidence>
<dbReference type="GO" id="GO:0006893">
    <property type="term" value="P:Golgi to plasma membrane transport"/>
    <property type="evidence" value="ECO:0007669"/>
    <property type="project" value="TreeGrafter"/>
</dbReference>
<dbReference type="Proteomes" id="UP000271087">
    <property type="component" value="Unassembled WGS sequence"/>
</dbReference>
<evidence type="ECO:0000256" key="7">
    <source>
        <dbReference type="SAM" id="Coils"/>
    </source>
</evidence>
<evidence type="ECO:0000259" key="8">
    <source>
        <dbReference type="Pfam" id="PF07393"/>
    </source>
</evidence>
<dbReference type="EMBL" id="UYRW01003957">
    <property type="protein sequence ID" value="VDM91880.1"/>
    <property type="molecule type" value="Genomic_DNA"/>
</dbReference>
<keyword evidence="3" id="KW-0813">Transport</keyword>